<evidence type="ECO:0000256" key="2">
    <source>
        <dbReference type="SAM" id="SignalP"/>
    </source>
</evidence>
<proteinExistence type="predicted"/>
<feature type="transmembrane region" description="Helical" evidence="1">
    <location>
        <begin position="122"/>
        <end position="147"/>
    </location>
</feature>
<sequence length="209" mass="22889">MASLIHRVILVQLLILSVATISATARPCKTLFISSYSFSFKPVNQQNPSSPSSSSGFVTVFTEISHFNPKPQLQEQGFPTTTEIFLFRDPIHRNNMPLGYRKPQQPLAAYDFSSLRDRTKDILSVVVALLFGVGCGALTAATMYLAWSLFSHRFSSSDYSAFPSSFSDDDDDNNNNDDDDANLKKFGYIKIPAATDSLPAPAPAPAPAK</sequence>
<evidence type="ECO:0000313" key="3">
    <source>
        <dbReference type="EMBL" id="KAF3954479.1"/>
    </source>
</evidence>
<evidence type="ECO:0000313" key="4">
    <source>
        <dbReference type="Proteomes" id="UP000737018"/>
    </source>
</evidence>
<keyword evidence="1" id="KW-1133">Transmembrane helix</keyword>
<keyword evidence="1" id="KW-0472">Membrane</keyword>
<dbReference type="Proteomes" id="UP000737018">
    <property type="component" value="Unassembled WGS sequence"/>
</dbReference>
<keyword evidence="1" id="KW-0812">Transmembrane</keyword>
<feature type="signal peptide" evidence="2">
    <location>
        <begin position="1"/>
        <end position="25"/>
    </location>
</feature>
<keyword evidence="2" id="KW-0732">Signal</keyword>
<evidence type="ECO:0000256" key="1">
    <source>
        <dbReference type="SAM" id="Phobius"/>
    </source>
</evidence>
<reference evidence="3" key="1">
    <citation type="submission" date="2020-03" db="EMBL/GenBank/DDBJ databases">
        <title>Castanea mollissima Vanexum genome sequencing.</title>
        <authorList>
            <person name="Staton M."/>
        </authorList>
    </citation>
    <scope>NUCLEOTIDE SEQUENCE</scope>
    <source>
        <tissue evidence="3">Leaf</tissue>
    </source>
</reference>
<gene>
    <name evidence="3" type="ORF">CMV_020181</name>
</gene>
<dbReference type="AlphaFoldDB" id="A0A8J4VM03"/>
<dbReference type="PANTHER" id="PTHR35107">
    <property type="entry name" value="EXPRESSED PROTEIN"/>
    <property type="match status" value="1"/>
</dbReference>
<feature type="chain" id="PRO_5035146342" evidence="2">
    <location>
        <begin position="26"/>
        <end position="209"/>
    </location>
</feature>
<keyword evidence="4" id="KW-1185">Reference proteome</keyword>
<dbReference type="PANTHER" id="PTHR35107:SF2">
    <property type="entry name" value="EXPRESSED PROTEIN"/>
    <property type="match status" value="1"/>
</dbReference>
<dbReference type="EMBL" id="JRKL02003691">
    <property type="protein sequence ID" value="KAF3954479.1"/>
    <property type="molecule type" value="Genomic_DNA"/>
</dbReference>
<protein>
    <submittedName>
        <fullName evidence="3">Uncharacterized protein</fullName>
    </submittedName>
</protein>
<organism evidence="3 4">
    <name type="scientific">Castanea mollissima</name>
    <name type="common">Chinese chestnut</name>
    <dbReference type="NCBI Taxonomy" id="60419"/>
    <lineage>
        <taxon>Eukaryota</taxon>
        <taxon>Viridiplantae</taxon>
        <taxon>Streptophyta</taxon>
        <taxon>Embryophyta</taxon>
        <taxon>Tracheophyta</taxon>
        <taxon>Spermatophyta</taxon>
        <taxon>Magnoliopsida</taxon>
        <taxon>eudicotyledons</taxon>
        <taxon>Gunneridae</taxon>
        <taxon>Pentapetalae</taxon>
        <taxon>rosids</taxon>
        <taxon>fabids</taxon>
        <taxon>Fagales</taxon>
        <taxon>Fagaceae</taxon>
        <taxon>Castanea</taxon>
    </lineage>
</organism>
<dbReference type="OrthoDB" id="769005at2759"/>
<comment type="caution">
    <text evidence="3">The sequence shown here is derived from an EMBL/GenBank/DDBJ whole genome shotgun (WGS) entry which is preliminary data.</text>
</comment>
<name>A0A8J4VM03_9ROSI</name>
<accession>A0A8J4VM03</accession>